<dbReference type="InterPro" id="IPR058245">
    <property type="entry name" value="NreC/VraR/RcsB-like_REC"/>
</dbReference>
<dbReference type="InterPro" id="IPR039420">
    <property type="entry name" value="WalR-like"/>
</dbReference>
<evidence type="ECO:0000256" key="4">
    <source>
        <dbReference type="ARBA" id="ARBA00023163"/>
    </source>
</evidence>
<evidence type="ECO:0000313" key="8">
    <source>
        <dbReference type="EMBL" id="MFD2457105.1"/>
    </source>
</evidence>
<evidence type="ECO:0000256" key="3">
    <source>
        <dbReference type="ARBA" id="ARBA00023125"/>
    </source>
</evidence>
<evidence type="ECO:0000256" key="5">
    <source>
        <dbReference type="PROSITE-ProRule" id="PRU00169"/>
    </source>
</evidence>
<dbReference type="PROSITE" id="PS50043">
    <property type="entry name" value="HTH_LUXR_2"/>
    <property type="match status" value="1"/>
</dbReference>
<dbReference type="InterPro" id="IPR016032">
    <property type="entry name" value="Sig_transdc_resp-reg_C-effctor"/>
</dbReference>
<evidence type="ECO:0000313" key="9">
    <source>
        <dbReference type="Proteomes" id="UP001597419"/>
    </source>
</evidence>
<accession>A0ABW5G7P2</accession>
<dbReference type="Gene3D" id="3.40.50.2300">
    <property type="match status" value="1"/>
</dbReference>
<proteinExistence type="predicted"/>
<dbReference type="SMART" id="SM00421">
    <property type="entry name" value="HTH_LUXR"/>
    <property type="match status" value="1"/>
</dbReference>
<dbReference type="SUPFAM" id="SSF46894">
    <property type="entry name" value="C-terminal effector domain of the bipartite response regulators"/>
    <property type="match status" value="1"/>
</dbReference>
<dbReference type="CDD" id="cd06170">
    <property type="entry name" value="LuxR_C_like"/>
    <property type="match status" value="1"/>
</dbReference>
<keyword evidence="1 5" id="KW-0597">Phosphoprotein</keyword>
<evidence type="ECO:0000256" key="1">
    <source>
        <dbReference type="ARBA" id="ARBA00022553"/>
    </source>
</evidence>
<dbReference type="Pfam" id="PF00072">
    <property type="entry name" value="Response_reg"/>
    <property type="match status" value="1"/>
</dbReference>
<reference evidence="9" key="1">
    <citation type="journal article" date="2019" name="Int. J. Syst. Evol. Microbiol.">
        <title>The Global Catalogue of Microorganisms (GCM) 10K type strain sequencing project: providing services to taxonomists for standard genome sequencing and annotation.</title>
        <authorList>
            <consortium name="The Broad Institute Genomics Platform"/>
            <consortium name="The Broad Institute Genome Sequencing Center for Infectious Disease"/>
            <person name="Wu L."/>
            <person name="Ma J."/>
        </authorList>
    </citation>
    <scope>NUCLEOTIDE SEQUENCE [LARGE SCALE GENOMIC DNA]</scope>
    <source>
        <strain evidence="9">CGMCC 4.7643</strain>
    </source>
</reference>
<dbReference type="PROSITE" id="PS50110">
    <property type="entry name" value="RESPONSE_REGULATORY"/>
    <property type="match status" value="1"/>
</dbReference>
<sequence length="243" mass="25769">MTVRVMLVDDQDVVRAGLRLLLNGRGELEVVAEATDGQEVLETAIRHRPDVIVMDVRMPAIDGVDAIGRLRTRWPGDLGPCPAVLVLTAFDLDSYVSAALRAGADGFLLKTSTPDELATGIRVVAAGESILTPRITRRVIRQYVGAAPPVAGSYTAAAGGEKHSDSAVTAARERLTELTERELAVLHLIALGQSNQEIATRLGLSEPAVKSRVARLLGKLGLNNRVQAAIVAYESGIATFSTG</sequence>
<feature type="domain" description="HTH luxR-type" evidence="6">
    <location>
        <begin position="171"/>
        <end position="236"/>
    </location>
</feature>
<comment type="caution">
    <text evidence="8">The sequence shown here is derived from an EMBL/GenBank/DDBJ whole genome shotgun (WGS) entry which is preliminary data.</text>
</comment>
<organism evidence="8 9">
    <name type="scientific">Amycolatopsis samaneae</name>
    <dbReference type="NCBI Taxonomy" id="664691"/>
    <lineage>
        <taxon>Bacteria</taxon>
        <taxon>Bacillati</taxon>
        <taxon>Actinomycetota</taxon>
        <taxon>Actinomycetes</taxon>
        <taxon>Pseudonocardiales</taxon>
        <taxon>Pseudonocardiaceae</taxon>
        <taxon>Amycolatopsis</taxon>
    </lineage>
</organism>
<dbReference type="EMBL" id="JBHUKU010000001">
    <property type="protein sequence ID" value="MFD2457105.1"/>
    <property type="molecule type" value="Genomic_DNA"/>
</dbReference>
<protein>
    <submittedName>
        <fullName evidence="8">Response regulator</fullName>
    </submittedName>
</protein>
<keyword evidence="2" id="KW-0805">Transcription regulation</keyword>
<keyword evidence="9" id="KW-1185">Reference proteome</keyword>
<dbReference type="PANTHER" id="PTHR43214:SF24">
    <property type="entry name" value="TRANSCRIPTIONAL REGULATORY PROTEIN NARL-RELATED"/>
    <property type="match status" value="1"/>
</dbReference>
<dbReference type="RefSeq" id="WP_345402154.1">
    <property type="nucleotide sequence ID" value="NZ_BAABHG010000013.1"/>
</dbReference>
<keyword evidence="4" id="KW-0804">Transcription</keyword>
<dbReference type="InterPro" id="IPR011006">
    <property type="entry name" value="CheY-like_superfamily"/>
</dbReference>
<gene>
    <name evidence="8" type="ORF">ACFSYJ_00775</name>
</gene>
<keyword evidence="3" id="KW-0238">DNA-binding</keyword>
<feature type="domain" description="Response regulatory" evidence="7">
    <location>
        <begin position="4"/>
        <end position="125"/>
    </location>
</feature>
<dbReference type="InterPro" id="IPR001789">
    <property type="entry name" value="Sig_transdc_resp-reg_receiver"/>
</dbReference>
<dbReference type="PRINTS" id="PR00038">
    <property type="entry name" value="HTHLUXR"/>
</dbReference>
<dbReference type="SUPFAM" id="SSF52172">
    <property type="entry name" value="CheY-like"/>
    <property type="match status" value="1"/>
</dbReference>
<evidence type="ECO:0000259" key="7">
    <source>
        <dbReference type="PROSITE" id="PS50110"/>
    </source>
</evidence>
<name>A0ABW5G7P2_9PSEU</name>
<evidence type="ECO:0000256" key="2">
    <source>
        <dbReference type="ARBA" id="ARBA00023015"/>
    </source>
</evidence>
<feature type="modified residue" description="4-aspartylphosphate" evidence="5">
    <location>
        <position position="55"/>
    </location>
</feature>
<dbReference type="SMART" id="SM00448">
    <property type="entry name" value="REC"/>
    <property type="match status" value="1"/>
</dbReference>
<dbReference type="InterPro" id="IPR000792">
    <property type="entry name" value="Tscrpt_reg_LuxR_C"/>
</dbReference>
<dbReference type="Pfam" id="PF00196">
    <property type="entry name" value="GerE"/>
    <property type="match status" value="1"/>
</dbReference>
<dbReference type="Proteomes" id="UP001597419">
    <property type="component" value="Unassembled WGS sequence"/>
</dbReference>
<evidence type="ECO:0000259" key="6">
    <source>
        <dbReference type="PROSITE" id="PS50043"/>
    </source>
</evidence>
<dbReference type="PANTHER" id="PTHR43214">
    <property type="entry name" value="TWO-COMPONENT RESPONSE REGULATOR"/>
    <property type="match status" value="1"/>
</dbReference>
<dbReference type="CDD" id="cd17535">
    <property type="entry name" value="REC_NarL-like"/>
    <property type="match status" value="1"/>
</dbReference>